<dbReference type="SMART" id="SM00248">
    <property type="entry name" value="ANK"/>
    <property type="match status" value="7"/>
</dbReference>
<keyword evidence="5" id="KW-0812">Transmembrane</keyword>
<dbReference type="PANTHER" id="PTHR24171">
    <property type="entry name" value="ANKYRIN REPEAT DOMAIN-CONTAINING PROTEIN 39-RELATED"/>
    <property type="match status" value="1"/>
</dbReference>
<keyword evidence="2 3" id="KW-0040">ANK repeat</keyword>
<dbReference type="PANTHER" id="PTHR24171:SF9">
    <property type="entry name" value="ANKYRIN REPEAT DOMAIN-CONTAINING PROTEIN 39"/>
    <property type="match status" value="1"/>
</dbReference>
<keyword evidence="5" id="KW-0472">Membrane</keyword>
<comment type="caution">
    <text evidence="7">The sequence shown here is derived from an EMBL/GenBank/DDBJ whole genome shotgun (WGS) entry which is preliminary data.</text>
</comment>
<feature type="region of interest" description="Disordered" evidence="4">
    <location>
        <begin position="1"/>
        <end position="141"/>
    </location>
</feature>
<evidence type="ECO:0000256" key="5">
    <source>
        <dbReference type="SAM" id="Phobius"/>
    </source>
</evidence>
<feature type="transmembrane region" description="Helical" evidence="5">
    <location>
        <begin position="315"/>
        <end position="339"/>
    </location>
</feature>
<name>A0ABR1IT75_9AGAR</name>
<evidence type="ECO:0000256" key="2">
    <source>
        <dbReference type="ARBA" id="ARBA00023043"/>
    </source>
</evidence>
<dbReference type="InterPro" id="IPR036770">
    <property type="entry name" value="Ankyrin_rpt-contain_sf"/>
</dbReference>
<feature type="compositionally biased region" description="Polar residues" evidence="4">
    <location>
        <begin position="69"/>
        <end position="84"/>
    </location>
</feature>
<evidence type="ECO:0000256" key="4">
    <source>
        <dbReference type="SAM" id="MobiDB-lite"/>
    </source>
</evidence>
<dbReference type="InterPro" id="IPR002110">
    <property type="entry name" value="Ankyrin_rpt"/>
</dbReference>
<reference evidence="7 8" key="1">
    <citation type="submission" date="2024-01" db="EMBL/GenBank/DDBJ databases">
        <title>A draft genome for the cacao thread blight pathogen Marasmiellus scandens.</title>
        <authorList>
            <person name="Baruah I.K."/>
            <person name="Leung J."/>
            <person name="Bukari Y."/>
            <person name="Amoako-Attah I."/>
            <person name="Meinhardt L.W."/>
            <person name="Bailey B.A."/>
            <person name="Cohen S.P."/>
        </authorList>
    </citation>
    <scope>NUCLEOTIDE SEQUENCE [LARGE SCALE GENOMIC DNA]</scope>
    <source>
        <strain evidence="7 8">GH-19</strain>
    </source>
</reference>
<protein>
    <recommendedName>
        <fullName evidence="6">DUF6535 domain-containing protein</fullName>
    </recommendedName>
</protein>
<feature type="repeat" description="ANK" evidence="3">
    <location>
        <begin position="717"/>
        <end position="749"/>
    </location>
</feature>
<sequence>MDNVAPSSKVANPAMPSPSPSRTNSNSPESGNNKPTTTQTGPQPTPVPFAESTPNQEVDGVGQAGGSNLGQQQDEGAANVSSDDPPTHQGADGVGQAGGNNANQQPARSGNPVKKGENRGILPNMPGYQSPYTGNRDYDYEKKYPPDPYGEEVGEDARIWKVYLDEAEAYDDEMLKGFRETINSLLVFAALFSAVVTTFVVQTSQSLLPDYGYITANQLIEQNLLLRAAGNLTAINNIPPSPVGIDSVSFTNTDVWINGLFFTSLSLSLATALLSVLANQWLQAYTSLTSGSARDRATIRQFRLSGFEKWKMHEIIGMLPIILHLSLAVFFIGLALFVSELQHRSMSWIVVTIAAISFGAYLGSIILPTIWIDCPYRIPVLFIPAQYILFLIRFVIYPLQTAYWLLLHWLAQHRTFYRHSNCICRFRWTKKPDWPSFPSGSLKSTELRCLKDRYSLDRVISDAFAWLSTLESNRSIQRIAVQGLHGIIYTLSDHQPKFLHLDSEPFRRISEKSSYSIGDFVWGRYCDVDLSMTHKTVSHDDIWNISERIQEEGRLLGKSSIEKSRVSYLVEAARKGDLSIVRGMLELWKEANINCRNSRGDTALIAASKQGNFEVVKLLIDRGADVNAVDERGSTPLRAAARGEHMQVIKLLVLRGANVYPLLYAIEHGELDTVKLLMLNGATHEWALHAAAEYQKTDIMQFILDIEGVNVNAKDDFGTTPLQDAARGGEENIIILLIEKGADVNAEGGRYGTALQTAAYCGQLGAVKLLMAKGADVNVKAGRVGTALEAAAYQGHLEIVKFLLESGADVNVKGERHGSAIQAARASPSYLHVTAETTKSIIELLRQHGATD</sequence>
<feature type="transmembrane region" description="Helical" evidence="5">
    <location>
        <begin position="182"/>
        <end position="201"/>
    </location>
</feature>
<dbReference type="PRINTS" id="PR01415">
    <property type="entry name" value="ANKYRIN"/>
</dbReference>
<dbReference type="Pfam" id="PF20153">
    <property type="entry name" value="DUF6535"/>
    <property type="match status" value="1"/>
</dbReference>
<evidence type="ECO:0000313" key="7">
    <source>
        <dbReference type="EMBL" id="KAK7440426.1"/>
    </source>
</evidence>
<proteinExistence type="predicted"/>
<feature type="transmembrane region" description="Helical" evidence="5">
    <location>
        <begin position="345"/>
        <end position="367"/>
    </location>
</feature>
<gene>
    <name evidence="7" type="ORF">VKT23_017064</name>
</gene>
<feature type="repeat" description="ANK" evidence="3">
    <location>
        <begin position="632"/>
        <end position="659"/>
    </location>
</feature>
<feature type="compositionally biased region" description="Polar residues" evidence="4">
    <location>
        <begin position="1"/>
        <end position="10"/>
    </location>
</feature>
<dbReference type="Pfam" id="PF12796">
    <property type="entry name" value="Ank_2"/>
    <property type="match status" value="3"/>
</dbReference>
<dbReference type="Gene3D" id="1.25.40.20">
    <property type="entry name" value="Ankyrin repeat-containing domain"/>
    <property type="match status" value="2"/>
</dbReference>
<evidence type="ECO:0000256" key="1">
    <source>
        <dbReference type="ARBA" id="ARBA00022737"/>
    </source>
</evidence>
<dbReference type="InterPro" id="IPR045338">
    <property type="entry name" value="DUF6535"/>
</dbReference>
<feature type="repeat" description="ANK" evidence="3">
    <location>
        <begin position="750"/>
        <end position="782"/>
    </location>
</feature>
<dbReference type="PROSITE" id="PS50297">
    <property type="entry name" value="ANK_REP_REGION"/>
    <property type="match status" value="5"/>
</dbReference>
<keyword evidence="1" id="KW-0677">Repeat</keyword>
<feature type="repeat" description="ANK" evidence="3">
    <location>
        <begin position="783"/>
        <end position="815"/>
    </location>
</feature>
<evidence type="ECO:0000259" key="6">
    <source>
        <dbReference type="Pfam" id="PF20153"/>
    </source>
</evidence>
<dbReference type="Proteomes" id="UP001498398">
    <property type="component" value="Unassembled WGS sequence"/>
</dbReference>
<keyword evidence="5" id="KW-1133">Transmembrane helix</keyword>
<accession>A0ABR1IT75</accession>
<organism evidence="7 8">
    <name type="scientific">Marasmiellus scandens</name>
    <dbReference type="NCBI Taxonomy" id="2682957"/>
    <lineage>
        <taxon>Eukaryota</taxon>
        <taxon>Fungi</taxon>
        <taxon>Dikarya</taxon>
        <taxon>Basidiomycota</taxon>
        <taxon>Agaricomycotina</taxon>
        <taxon>Agaricomycetes</taxon>
        <taxon>Agaricomycetidae</taxon>
        <taxon>Agaricales</taxon>
        <taxon>Marasmiineae</taxon>
        <taxon>Omphalotaceae</taxon>
        <taxon>Marasmiellus</taxon>
    </lineage>
</organism>
<evidence type="ECO:0000313" key="8">
    <source>
        <dbReference type="Proteomes" id="UP001498398"/>
    </source>
</evidence>
<feature type="transmembrane region" description="Helical" evidence="5">
    <location>
        <begin position="255"/>
        <end position="278"/>
    </location>
</feature>
<feature type="repeat" description="ANK" evidence="3">
    <location>
        <begin position="599"/>
        <end position="631"/>
    </location>
</feature>
<dbReference type="SUPFAM" id="SSF48403">
    <property type="entry name" value="Ankyrin repeat"/>
    <property type="match status" value="1"/>
</dbReference>
<feature type="compositionally biased region" description="Low complexity" evidence="4">
    <location>
        <begin position="20"/>
        <end position="42"/>
    </location>
</feature>
<dbReference type="PROSITE" id="PS50088">
    <property type="entry name" value="ANK_REPEAT"/>
    <property type="match status" value="5"/>
</dbReference>
<keyword evidence="8" id="KW-1185">Reference proteome</keyword>
<dbReference type="EMBL" id="JBANRG010000068">
    <property type="protein sequence ID" value="KAK7440426.1"/>
    <property type="molecule type" value="Genomic_DNA"/>
</dbReference>
<feature type="domain" description="DUF6535" evidence="6">
    <location>
        <begin position="160"/>
        <end position="339"/>
    </location>
</feature>
<evidence type="ECO:0000256" key="3">
    <source>
        <dbReference type="PROSITE-ProRule" id="PRU00023"/>
    </source>
</evidence>